<dbReference type="AlphaFoldDB" id="A0A9N9QLJ4"/>
<dbReference type="InterPro" id="IPR053049">
    <property type="entry name" value="TSC22_domain_protein_2"/>
</dbReference>
<dbReference type="OrthoDB" id="8961796at2759"/>
<organism evidence="1 2">
    <name type="scientific">Ceutorhynchus assimilis</name>
    <name type="common">cabbage seed weevil</name>
    <dbReference type="NCBI Taxonomy" id="467358"/>
    <lineage>
        <taxon>Eukaryota</taxon>
        <taxon>Metazoa</taxon>
        <taxon>Ecdysozoa</taxon>
        <taxon>Arthropoda</taxon>
        <taxon>Hexapoda</taxon>
        <taxon>Insecta</taxon>
        <taxon>Pterygota</taxon>
        <taxon>Neoptera</taxon>
        <taxon>Endopterygota</taxon>
        <taxon>Coleoptera</taxon>
        <taxon>Polyphaga</taxon>
        <taxon>Cucujiformia</taxon>
        <taxon>Curculionidae</taxon>
        <taxon>Ceutorhynchinae</taxon>
        <taxon>Ceutorhynchus</taxon>
    </lineage>
</organism>
<dbReference type="Gene3D" id="1.20.5.490">
    <property type="entry name" value="Single helix bin"/>
    <property type="match status" value="1"/>
</dbReference>
<dbReference type="EMBL" id="OU892282">
    <property type="protein sequence ID" value="CAG9770362.1"/>
    <property type="molecule type" value="Genomic_DNA"/>
</dbReference>
<dbReference type="PANTHER" id="PTHR46894:SF1">
    <property type="entry name" value="TSC22 DOMAIN FAMILY PROTEIN 2"/>
    <property type="match status" value="1"/>
</dbReference>
<dbReference type="SUPFAM" id="SSF58026">
    <property type="entry name" value="Delta-sleep-inducing peptide immunoreactive peptide"/>
    <property type="match status" value="1"/>
</dbReference>
<evidence type="ECO:0000313" key="2">
    <source>
        <dbReference type="Proteomes" id="UP001152799"/>
    </source>
</evidence>
<protein>
    <submittedName>
        <fullName evidence="1">Uncharacterized protein</fullName>
    </submittedName>
</protein>
<dbReference type="PANTHER" id="PTHR46894">
    <property type="entry name" value="TSC22 DOMAIN FAMILY PROTEIN 2"/>
    <property type="match status" value="1"/>
</dbReference>
<sequence>MDINTLTTVLDDAKEESGSISATDNVDDSTKIEQVMDLVKSHLNKTVREEVEMLKEKITKLLERIQ</sequence>
<dbReference type="Pfam" id="PF01166">
    <property type="entry name" value="TSC22"/>
    <property type="match status" value="1"/>
</dbReference>
<dbReference type="Proteomes" id="UP001152799">
    <property type="component" value="Chromosome 6"/>
</dbReference>
<reference evidence="1" key="1">
    <citation type="submission" date="2022-01" db="EMBL/GenBank/DDBJ databases">
        <authorList>
            <person name="King R."/>
        </authorList>
    </citation>
    <scope>NUCLEOTIDE SEQUENCE</scope>
</reference>
<accession>A0A9N9QLJ4</accession>
<dbReference type="GO" id="GO:0006357">
    <property type="term" value="P:regulation of transcription by RNA polymerase II"/>
    <property type="evidence" value="ECO:0007669"/>
    <property type="project" value="InterPro"/>
</dbReference>
<dbReference type="InterPro" id="IPR000580">
    <property type="entry name" value="TSC22/Bun"/>
</dbReference>
<name>A0A9N9QLJ4_9CUCU</name>
<proteinExistence type="predicted"/>
<evidence type="ECO:0000313" key="1">
    <source>
        <dbReference type="EMBL" id="CAG9770362.1"/>
    </source>
</evidence>
<keyword evidence="2" id="KW-1185">Reference proteome</keyword>
<gene>
    <name evidence="1" type="ORF">CEUTPL_LOCUS10817</name>
</gene>